<evidence type="ECO:0000256" key="4">
    <source>
        <dbReference type="ARBA" id="ARBA00022475"/>
    </source>
</evidence>
<keyword evidence="4" id="KW-1003">Cell membrane</keyword>
<evidence type="ECO:0000256" key="3">
    <source>
        <dbReference type="ARBA" id="ARBA00022448"/>
    </source>
</evidence>
<keyword evidence="6 8" id="KW-1133">Transmembrane helix</keyword>
<evidence type="ECO:0000256" key="2">
    <source>
        <dbReference type="ARBA" id="ARBA00007069"/>
    </source>
</evidence>
<feature type="transmembrane region" description="Helical" evidence="8">
    <location>
        <begin position="6"/>
        <end position="33"/>
    </location>
</feature>
<dbReference type="RefSeq" id="WP_005683227.1">
    <property type="nucleotide sequence ID" value="NZ_ADNC01000005.1"/>
</dbReference>
<dbReference type="PANTHER" id="PTHR43848:SF2">
    <property type="entry name" value="PUTRESCINE TRANSPORT SYSTEM PERMEASE PROTEIN POTI"/>
    <property type="match status" value="1"/>
</dbReference>
<dbReference type="STRING" id="747682.MALL_0234"/>
<dbReference type="eggNOG" id="COG1177">
    <property type="taxonomic scope" value="Bacteria"/>
</dbReference>
<dbReference type="PROSITE" id="PS50928">
    <property type="entry name" value="ABC_TM1"/>
    <property type="match status" value="1"/>
</dbReference>
<dbReference type="PANTHER" id="PTHR43848">
    <property type="entry name" value="PUTRESCINE TRANSPORT SYSTEM PERMEASE PROTEIN POTI"/>
    <property type="match status" value="1"/>
</dbReference>
<dbReference type="EMBL" id="ADNC01000005">
    <property type="protein sequence ID" value="EFF41747.1"/>
    <property type="molecule type" value="Genomic_DNA"/>
</dbReference>
<feature type="transmembrane region" description="Helical" evidence="8">
    <location>
        <begin position="177"/>
        <end position="199"/>
    </location>
</feature>
<comment type="subcellular location">
    <subcellularLocation>
        <location evidence="1">Cell membrane</location>
        <topology evidence="1">Multi-pass membrane protein</topology>
    </subcellularLocation>
</comment>
<dbReference type="InterPro" id="IPR035906">
    <property type="entry name" value="MetI-like_sf"/>
</dbReference>
<dbReference type="Gene3D" id="1.10.3720.10">
    <property type="entry name" value="MetI-like"/>
    <property type="match status" value="1"/>
</dbReference>
<proteinExistence type="inferred from homology"/>
<evidence type="ECO:0000313" key="10">
    <source>
        <dbReference type="EMBL" id="EFF41747.1"/>
    </source>
</evidence>
<dbReference type="GO" id="GO:0005886">
    <property type="term" value="C:plasma membrane"/>
    <property type="evidence" value="ECO:0007669"/>
    <property type="project" value="UniProtKB-SubCell"/>
</dbReference>
<evidence type="ECO:0000259" key="9">
    <source>
        <dbReference type="PROSITE" id="PS50928"/>
    </source>
</evidence>
<keyword evidence="5 8" id="KW-0812">Transmembrane</keyword>
<keyword evidence="3" id="KW-0813">Transport</keyword>
<keyword evidence="7 8" id="KW-0472">Membrane</keyword>
<dbReference type="Proteomes" id="UP000004757">
    <property type="component" value="Unassembled WGS sequence"/>
</dbReference>
<evidence type="ECO:0000256" key="7">
    <source>
        <dbReference type="ARBA" id="ARBA00023136"/>
    </source>
</evidence>
<comment type="similarity">
    <text evidence="2">Belongs to the binding-protein-dependent transport system permease family. CysTW subfamily.</text>
</comment>
<dbReference type="SUPFAM" id="SSF161098">
    <property type="entry name" value="MetI-like"/>
    <property type="match status" value="1"/>
</dbReference>
<comment type="caution">
    <text evidence="10">The sequence shown here is derived from an EMBL/GenBank/DDBJ whole genome shotgun (WGS) entry which is preliminary data.</text>
</comment>
<accession>D4XV76</accession>
<dbReference type="AlphaFoldDB" id="D4XV76"/>
<feature type="transmembrane region" description="Helical" evidence="8">
    <location>
        <begin position="81"/>
        <end position="101"/>
    </location>
</feature>
<reference evidence="10 11" key="1">
    <citation type="submission" date="2010-03" db="EMBL/GenBank/DDBJ databases">
        <authorList>
            <person name="Glass J.I."/>
            <person name="Benders G.A."/>
            <person name="Durkin A.S."/>
            <person name="Farmerie W.G."/>
            <person name="Hlavinka K."/>
            <person name="Hostetler J."/>
            <person name="Jackson J."/>
            <person name="May M.A."/>
            <person name="Miller R.H."/>
            <person name="Paralanov V."/>
            <person name="Radune D."/>
            <person name="Szczypinski B."/>
            <person name="Brown D.R."/>
        </authorList>
    </citation>
    <scope>NUCLEOTIDE SEQUENCE [LARGE SCALE GENOMIC DNA]</scope>
    <source>
        <strain evidence="10 11">A21JP2</strain>
    </source>
</reference>
<evidence type="ECO:0000313" key="11">
    <source>
        <dbReference type="Proteomes" id="UP000004757"/>
    </source>
</evidence>
<evidence type="ECO:0000256" key="1">
    <source>
        <dbReference type="ARBA" id="ARBA00004651"/>
    </source>
</evidence>
<feature type="transmembrane region" description="Helical" evidence="8">
    <location>
        <begin position="130"/>
        <end position="150"/>
    </location>
</feature>
<dbReference type="GO" id="GO:0055085">
    <property type="term" value="P:transmembrane transport"/>
    <property type="evidence" value="ECO:0007669"/>
    <property type="project" value="InterPro"/>
</dbReference>
<feature type="non-terminal residue" evidence="10">
    <location>
        <position position="1"/>
    </location>
</feature>
<evidence type="ECO:0000256" key="5">
    <source>
        <dbReference type="ARBA" id="ARBA00022692"/>
    </source>
</evidence>
<sequence>QGRDIALVNSIIIAVIVSFLVISLSLVTVFALYRQKNKLIKGTVTGTANIPLINPDNITAIGLVLVFALFFGVIASDSEGLWRAIIGHTVMTLPYGISLMYPRSEKFSFNLYEASQDLGYSKIKSWFKTYFIYMMPSIIMVALVSSFLSFDDFIITRTVSNTSTLGLKLYEGAFEPWALVIGAILLLFTLIGNIVYVLFKAKSNKKVKSKKIQTSRNITKPIENINPDTMEIMIKNE</sequence>
<evidence type="ECO:0000256" key="6">
    <source>
        <dbReference type="ARBA" id="ARBA00022989"/>
    </source>
</evidence>
<gene>
    <name evidence="10" type="ORF">MALL_0234</name>
</gene>
<protein>
    <submittedName>
        <fullName evidence="10">ABC transporter, permease protein</fullName>
    </submittedName>
</protein>
<dbReference type="InterPro" id="IPR000515">
    <property type="entry name" value="MetI-like"/>
</dbReference>
<feature type="domain" description="ABC transmembrane type-1" evidence="9">
    <location>
        <begin position="7"/>
        <end position="196"/>
    </location>
</feature>
<feature type="transmembrane region" description="Helical" evidence="8">
    <location>
        <begin position="58"/>
        <end position="75"/>
    </location>
</feature>
<dbReference type="InterPro" id="IPR051789">
    <property type="entry name" value="Bact_Polyamine_Transport"/>
</dbReference>
<keyword evidence="11" id="KW-1185">Reference proteome</keyword>
<evidence type="ECO:0000256" key="8">
    <source>
        <dbReference type="SAM" id="Phobius"/>
    </source>
</evidence>
<organism evidence="10 11">
    <name type="scientific">Mycoplasmopsis alligatoris A21JP2</name>
    <dbReference type="NCBI Taxonomy" id="747682"/>
    <lineage>
        <taxon>Bacteria</taxon>
        <taxon>Bacillati</taxon>
        <taxon>Mycoplasmatota</taxon>
        <taxon>Mycoplasmoidales</taxon>
        <taxon>Metamycoplasmataceae</taxon>
        <taxon>Mycoplasmopsis</taxon>
    </lineage>
</organism>
<name>D4XV76_9BACT</name>